<dbReference type="Gene3D" id="3.30.40.10">
    <property type="entry name" value="Zinc/RING finger domain, C3HC4 (zinc finger)"/>
    <property type="match status" value="1"/>
</dbReference>
<evidence type="ECO:0000313" key="13">
    <source>
        <dbReference type="EMBL" id="KAL2612774.1"/>
    </source>
</evidence>
<gene>
    <name evidence="13" type="ORF">R1flu_024466</name>
</gene>
<evidence type="ECO:0000256" key="6">
    <source>
        <dbReference type="ARBA" id="ARBA00022833"/>
    </source>
</evidence>
<evidence type="ECO:0000256" key="3">
    <source>
        <dbReference type="ARBA" id="ARBA00022723"/>
    </source>
</evidence>
<dbReference type="InterPro" id="IPR017921">
    <property type="entry name" value="Znf_CTCHY"/>
</dbReference>
<keyword evidence="5" id="KW-0833">Ubl conjugation pathway</keyword>
<evidence type="ECO:0000256" key="8">
    <source>
        <dbReference type="PROSITE-ProRule" id="PRU00601"/>
    </source>
</evidence>
<dbReference type="InterPro" id="IPR039512">
    <property type="entry name" value="RCHY1_zinc-ribbon"/>
</dbReference>
<evidence type="ECO:0000256" key="9">
    <source>
        <dbReference type="SAM" id="SignalP"/>
    </source>
</evidence>
<dbReference type="Pfam" id="PF14599">
    <property type="entry name" value="zinc_ribbon_6"/>
    <property type="match status" value="1"/>
</dbReference>
<dbReference type="InterPro" id="IPR008913">
    <property type="entry name" value="Znf_CHY"/>
</dbReference>
<proteinExistence type="predicted"/>
<dbReference type="Pfam" id="PF13639">
    <property type="entry name" value="zf-RING_2"/>
    <property type="match status" value="1"/>
</dbReference>
<feature type="domain" description="RING-type" evidence="10">
    <location>
        <begin position="378"/>
        <end position="420"/>
    </location>
</feature>
<comment type="caution">
    <text evidence="13">The sequence shown here is derived from an EMBL/GenBank/DDBJ whole genome shotgun (WGS) entry which is preliminary data.</text>
</comment>
<evidence type="ECO:0000256" key="4">
    <source>
        <dbReference type="ARBA" id="ARBA00022771"/>
    </source>
</evidence>
<evidence type="ECO:0000259" key="12">
    <source>
        <dbReference type="PROSITE" id="PS51270"/>
    </source>
</evidence>
<evidence type="ECO:0000313" key="14">
    <source>
        <dbReference type="Proteomes" id="UP001605036"/>
    </source>
</evidence>
<evidence type="ECO:0000256" key="2">
    <source>
        <dbReference type="ARBA" id="ARBA00004906"/>
    </source>
</evidence>
<comment type="pathway">
    <text evidence="2">Protein modification; protein ubiquitination.</text>
</comment>
<dbReference type="PANTHER" id="PTHR21319">
    <property type="entry name" value="RING FINGER AND CHY ZINC FINGER DOMAIN-CONTAINING PROTEIN 1"/>
    <property type="match status" value="1"/>
</dbReference>
<keyword evidence="3" id="KW-0479">Metal-binding</keyword>
<evidence type="ECO:0000259" key="10">
    <source>
        <dbReference type="PROSITE" id="PS50089"/>
    </source>
</evidence>
<keyword evidence="4 8" id="KW-0863">Zinc-finger</keyword>
<dbReference type="SUPFAM" id="SSF161219">
    <property type="entry name" value="CHY zinc finger-like"/>
    <property type="match status" value="1"/>
</dbReference>
<evidence type="ECO:0000259" key="11">
    <source>
        <dbReference type="PROSITE" id="PS51266"/>
    </source>
</evidence>
<dbReference type="GO" id="GO:0008270">
    <property type="term" value="F:zinc ion binding"/>
    <property type="evidence" value="ECO:0007669"/>
    <property type="project" value="UniProtKB-KW"/>
</dbReference>
<evidence type="ECO:0000256" key="1">
    <source>
        <dbReference type="ARBA" id="ARBA00004123"/>
    </source>
</evidence>
<evidence type="ECO:0000256" key="7">
    <source>
        <dbReference type="ARBA" id="ARBA00023242"/>
    </source>
</evidence>
<dbReference type="InterPro" id="IPR013083">
    <property type="entry name" value="Znf_RING/FYVE/PHD"/>
</dbReference>
<dbReference type="SUPFAM" id="SSF57850">
    <property type="entry name" value="RING/U-box"/>
    <property type="match status" value="1"/>
</dbReference>
<name>A0ABD1XV04_9MARC</name>
<feature type="signal peptide" evidence="9">
    <location>
        <begin position="1"/>
        <end position="23"/>
    </location>
</feature>
<dbReference type="FunFam" id="2.20.28.10:FF:000009">
    <property type="entry name" value="RING finger and CHY zinc finger domain-containing protein 1"/>
    <property type="match status" value="1"/>
</dbReference>
<evidence type="ECO:0000256" key="5">
    <source>
        <dbReference type="ARBA" id="ARBA00022786"/>
    </source>
</evidence>
<dbReference type="AlphaFoldDB" id="A0ABD1XV04"/>
<dbReference type="CDD" id="cd16464">
    <property type="entry name" value="RING-H2_Pirh2-like"/>
    <property type="match status" value="1"/>
</dbReference>
<dbReference type="EMBL" id="JBHFFA010000007">
    <property type="protein sequence ID" value="KAL2612774.1"/>
    <property type="molecule type" value="Genomic_DNA"/>
</dbReference>
<dbReference type="PROSITE" id="PS51266">
    <property type="entry name" value="ZF_CHY"/>
    <property type="match status" value="1"/>
</dbReference>
<dbReference type="InterPro" id="IPR037275">
    <property type="entry name" value="Znf_CTCHY_sf"/>
</dbReference>
<dbReference type="Gene3D" id="2.20.28.10">
    <property type="match status" value="1"/>
</dbReference>
<dbReference type="PANTHER" id="PTHR21319:SF53">
    <property type="entry name" value="RING FINGER AND CHY ZINC FINGER DOMAIN-CONTAINING PROTEIN 1"/>
    <property type="match status" value="1"/>
</dbReference>
<comment type="subcellular location">
    <subcellularLocation>
        <location evidence="1">Nucleus</location>
    </subcellularLocation>
</comment>
<dbReference type="PROSITE" id="PS51270">
    <property type="entry name" value="ZF_CTCHY"/>
    <property type="match status" value="1"/>
</dbReference>
<keyword evidence="14" id="KW-1185">Reference proteome</keyword>
<dbReference type="PROSITE" id="PS50089">
    <property type="entry name" value="ZF_RING_2"/>
    <property type="match status" value="1"/>
</dbReference>
<protein>
    <submittedName>
        <fullName evidence="13">Uncharacterized protein</fullName>
    </submittedName>
</protein>
<accession>A0ABD1XV04</accession>
<dbReference type="Proteomes" id="UP001605036">
    <property type="component" value="Unassembled WGS sequence"/>
</dbReference>
<dbReference type="SMART" id="SM00184">
    <property type="entry name" value="RING"/>
    <property type="match status" value="1"/>
</dbReference>
<dbReference type="SUPFAM" id="SSF161245">
    <property type="entry name" value="Zinc hairpin stack"/>
    <property type="match status" value="1"/>
</dbReference>
<reference evidence="13 14" key="1">
    <citation type="submission" date="2024-09" db="EMBL/GenBank/DDBJ databases">
        <title>Chromosome-scale assembly of Riccia fluitans.</title>
        <authorList>
            <person name="Paukszto L."/>
            <person name="Sawicki J."/>
            <person name="Karawczyk K."/>
            <person name="Piernik-Szablinska J."/>
            <person name="Szczecinska M."/>
            <person name="Mazdziarz M."/>
        </authorList>
    </citation>
    <scope>NUCLEOTIDE SEQUENCE [LARGE SCALE GENOMIC DNA]</scope>
    <source>
        <strain evidence="13">Rf_01</strain>
        <tissue evidence="13">Aerial parts of the thallus</tissue>
    </source>
</reference>
<feature type="domain" description="CHY-type" evidence="11">
    <location>
        <begin position="235"/>
        <end position="311"/>
    </location>
</feature>
<organism evidence="13 14">
    <name type="scientific">Riccia fluitans</name>
    <dbReference type="NCBI Taxonomy" id="41844"/>
    <lineage>
        <taxon>Eukaryota</taxon>
        <taxon>Viridiplantae</taxon>
        <taxon>Streptophyta</taxon>
        <taxon>Embryophyta</taxon>
        <taxon>Marchantiophyta</taxon>
        <taxon>Marchantiopsida</taxon>
        <taxon>Marchantiidae</taxon>
        <taxon>Marchantiales</taxon>
        <taxon>Ricciaceae</taxon>
        <taxon>Riccia</taxon>
    </lineage>
</organism>
<keyword evidence="9" id="KW-0732">Signal</keyword>
<dbReference type="InterPro" id="IPR037274">
    <property type="entry name" value="Znf_CHY_sf"/>
</dbReference>
<dbReference type="Pfam" id="PF05495">
    <property type="entry name" value="zf-CHY"/>
    <property type="match status" value="1"/>
</dbReference>
<dbReference type="InterPro" id="IPR001841">
    <property type="entry name" value="Znf_RING"/>
</dbReference>
<keyword evidence="7" id="KW-0539">Nucleus</keyword>
<feature type="chain" id="PRO_5044784732" evidence="9">
    <location>
        <begin position="24"/>
        <end position="494"/>
    </location>
</feature>
<feature type="domain" description="CTCHY-type" evidence="12">
    <location>
        <begin position="313"/>
        <end position="377"/>
    </location>
</feature>
<keyword evidence="6" id="KW-0862">Zinc</keyword>
<dbReference type="GO" id="GO:0005634">
    <property type="term" value="C:nucleus"/>
    <property type="evidence" value="ECO:0007669"/>
    <property type="project" value="UniProtKB-SubCell"/>
</dbReference>
<sequence length="494" mass="55952">MNVWPGGDVGLGFWLLLGSEVGGHQPCRSWGRTVGFVTCVFGHSARLPLQWTDRRLPRTPCSLTRRLGKGEAQKEGEKRRTPAPISWQVKGGQTERRCMPPVVRVSPLHFCTFISQRCRAATRFVAQRGAGGPLDFGLHVNCVFLLSPIEMSVVVFGREGLASPFRSSEDYLPMRDHSLQSQHAAQDEASAHSSLRNASMEDVEIVPEDVNVAIPFSLTGETAADDITLQMAEARGLMEYGCTHYRRRCRIRAPCCGEVFDCRHCHNEAKNANERDPKKRHDLPRHAVQSVICSLCNTEQEVHNKCINCGVKMGEYFCDKCKFYDDETKKEQYHCDSCGICRIGGRDKFFHCEKCGCCYSRVLEQGHPCVEKSMHHNCPVCFEYLFDSMKDITVMPCGHTMHLECLKEMQKHSQYSCPMCLKSVCDMSKMWERLDQEVAATPMPEAYLNKMVWILCNDCGVTSQVMFHVLAHKCKHCNSYNTRQTKGPPSTYRP</sequence>